<reference evidence="2 3" key="1">
    <citation type="submission" date="2022-03" db="EMBL/GenBank/DDBJ databases">
        <authorList>
            <person name="Nunn A."/>
            <person name="Chopra R."/>
            <person name="Nunn A."/>
            <person name="Contreras Garrido A."/>
        </authorList>
    </citation>
    <scope>NUCLEOTIDE SEQUENCE [LARGE SCALE GENOMIC DNA]</scope>
</reference>
<evidence type="ECO:0000313" key="3">
    <source>
        <dbReference type="Proteomes" id="UP000836841"/>
    </source>
</evidence>
<dbReference type="AlphaFoldDB" id="A0AAU9S4F9"/>
<protein>
    <submittedName>
        <fullName evidence="2">Uncharacterized protein</fullName>
    </submittedName>
</protein>
<sequence>MATSKAISLLYLVLAITLVSRAITIEMEDIVKDDSRVNTTDIIKDDSRMNHTDIIKDDSRVNDTDIIQDDSRVNDTDIIKYDTLRVNHAWGCSPKHPQFCNKTEANPYTKVQNLRD</sequence>
<dbReference type="Proteomes" id="UP000836841">
    <property type="component" value="Chromosome 4"/>
</dbReference>
<accession>A0AAU9S4F9</accession>
<feature type="chain" id="PRO_5043908496" evidence="1">
    <location>
        <begin position="23"/>
        <end position="116"/>
    </location>
</feature>
<evidence type="ECO:0000256" key="1">
    <source>
        <dbReference type="SAM" id="SignalP"/>
    </source>
</evidence>
<proteinExistence type="predicted"/>
<evidence type="ECO:0000313" key="2">
    <source>
        <dbReference type="EMBL" id="CAH2059738.1"/>
    </source>
</evidence>
<name>A0AAU9S4F9_THLAR</name>
<gene>
    <name evidence="2" type="ORF">TAV2_LOCUS12960</name>
</gene>
<feature type="signal peptide" evidence="1">
    <location>
        <begin position="1"/>
        <end position="22"/>
    </location>
</feature>
<keyword evidence="3" id="KW-1185">Reference proteome</keyword>
<keyword evidence="1" id="KW-0732">Signal</keyword>
<organism evidence="2 3">
    <name type="scientific">Thlaspi arvense</name>
    <name type="common">Field penny-cress</name>
    <dbReference type="NCBI Taxonomy" id="13288"/>
    <lineage>
        <taxon>Eukaryota</taxon>
        <taxon>Viridiplantae</taxon>
        <taxon>Streptophyta</taxon>
        <taxon>Embryophyta</taxon>
        <taxon>Tracheophyta</taxon>
        <taxon>Spermatophyta</taxon>
        <taxon>Magnoliopsida</taxon>
        <taxon>eudicotyledons</taxon>
        <taxon>Gunneridae</taxon>
        <taxon>Pentapetalae</taxon>
        <taxon>rosids</taxon>
        <taxon>malvids</taxon>
        <taxon>Brassicales</taxon>
        <taxon>Brassicaceae</taxon>
        <taxon>Thlaspideae</taxon>
        <taxon>Thlaspi</taxon>
    </lineage>
</organism>
<dbReference type="EMBL" id="OU466860">
    <property type="protein sequence ID" value="CAH2059738.1"/>
    <property type="molecule type" value="Genomic_DNA"/>
</dbReference>